<keyword evidence="1" id="KW-0175">Coiled coil</keyword>
<evidence type="ECO:0000259" key="2">
    <source>
        <dbReference type="Pfam" id="PF01902"/>
    </source>
</evidence>
<dbReference type="Proteomes" id="UP000000641">
    <property type="component" value="Chromosome"/>
</dbReference>
<dbReference type="CDD" id="cd01994">
    <property type="entry name" value="AANH_PF0828-like"/>
    <property type="match status" value="1"/>
</dbReference>
<proteinExistence type="predicted"/>
<dbReference type="EnsemblBacteria" id="ABL78506">
    <property type="protein sequence ID" value="ABL78506"/>
    <property type="gene ID" value="Tpen_1107"/>
</dbReference>
<dbReference type="GeneID" id="4601101"/>
<feature type="domain" description="Diphthamide synthase" evidence="2">
    <location>
        <begin position="1"/>
        <end position="221"/>
    </location>
</feature>
<dbReference type="GO" id="GO:0017178">
    <property type="term" value="F:diphthine-ammonia ligase activity"/>
    <property type="evidence" value="ECO:0007669"/>
    <property type="project" value="TreeGrafter"/>
</dbReference>
<evidence type="ECO:0000313" key="3">
    <source>
        <dbReference type="EMBL" id="ABL78506.1"/>
    </source>
</evidence>
<evidence type="ECO:0000313" key="4">
    <source>
        <dbReference type="Proteomes" id="UP000000641"/>
    </source>
</evidence>
<dbReference type="KEGG" id="tpe:Tpen_1107"/>
<dbReference type="STRING" id="368408.Tpen_1107"/>
<protein>
    <submittedName>
        <fullName evidence="3">ATP binding protein</fullName>
    </submittedName>
</protein>
<dbReference type="OrthoDB" id="372052at2157"/>
<dbReference type="InterPro" id="IPR014729">
    <property type="entry name" value="Rossmann-like_a/b/a_fold"/>
</dbReference>
<dbReference type="Gene3D" id="3.40.50.620">
    <property type="entry name" value="HUPs"/>
    <property type="match status" value="1"/>
</dbReference>
<dbReference type="SUPFAM" id="SSF52402">
    <property type="entry name" value="Adenine nucleotide alpha hydrolases-like"/>
    <property type="match status" value="1"/>
</dbReference>
<evidence type="ECO:0000256" key="1">
    <source>
        <dbReference type="SAM" id="Coils"/>
    </source>
</evidence>
<dbReference type="RefSeq" id="WP_011752771.1">
    <property type="nucleotide sequence ID" value="NC_008698.1"/>
</dbReference>
<gene>
    <name evidence="3" type="ordered locus">Tpen_1107</name>
</gene>
<dbReference type="PANTHER" id="PTHR12196:SF2">
    <property type="entry name" value="DIPHTHINE--AMMONIA LIGASE"/>
    <property type="match status" value="1"/>
</dbReference>
<dbReference type="NCBIfam" id="TIGR00290">
    <property type="entry name" value="MJ0570_dom"/>
    <property type="match status" value="1"/>
</dbReference>
<sequence>MRLAVLFSGGKDSHLAMFRAMRHHEVACLVTVESRNPESYMFHVPNIHLTELQAEAIGLPLVKVESEGRKEELEDLRRALELAVERYAVEGVVTGAIRSTYQSTRVQRVCRELDLWCFNPLWLEDEYEVYRELLENGFEVIVSGVFSYPLDASLLGRRVDWGLVEELGKLKERYGVSMAGEGGELETTVLDAPFYRKRVVVLEAEKVYSNYSGVYRVKRARLEEKGGLT</sequence>
<dbReference type="PIRSF" id="PIRSF039123">
    <property type="entry name" value="Diphthamide_synthase"/>
    <property type="match status" value="1"/>
</dbReference>
<dbReference type="InterPro" id="IPR030662">
    <property type="entry name" value="DPH6/MJ0570"/>
</dbReference>
<dbReference type="InterPro" id="IPR005237">
    <property type="entry name" value="MJ0570"/>
</dbReference>
<dbReference type="EMBL" id="CP000505">
    <property type="protein sequence ID" value="ABL78506.1"/>
    <property type="molecule type" value="Genomic_DNA"/>
</dbReference>
<dbReference type="NCBIfam" id="TIGR03679">
    <property type="entry name" value="arCOG00187"/>
    <property type="match status" value="1"/>
</dbReference>
<dbReference type="AlphaFoldDB" id="A1RZ76"/>
<name>A1RZ76_THEPD</name>
<dbReference type="HOGENOM" id="CLU_010289_0_2_2"/>
<keyword evidence="4" id="KW-1185">Reference proteome</keyword>
<dbReference type="Pfam" id="PF01902">
    <property type="entry name" value="Diphthami_syn_2"/>
    <property type="match status" value="1"/>
</dbReference>
<dbReference type="Gene3D" id="3.90.1490.10">
    <property type="entry name" value="putative n-type atp pyrophosphatase, domain 2"/>
    <property type="match status" value="1"/>
</dbReference>
<organism evidence="3 4">
    <name type="scientific">Thermofilum pendens (strain DSM 2475 / Hrk 5)</name>
    <dbReference type="NCBI Taxonomy" id="368408"/>
    <lineage>
        <taxon>Archaea</taxon>
        <taxon>Thermoproteota</taxon>
        <taxon>Thermoprotei</taxon>
        <taxon>Thermofilales</taxon>
        <taxon>Thermofilaceae</taxon>
        <taxon>Thermofilum</taxon>
    </lineage>
</organism>
<dbReference type="InterPro" id="IPR022427">
    <property type="entry name" value="MJ0570_ATP-bd"/>
</dbReference>
<dbReference type="NCBIfam" id="TIGR00289">
    <property type="entry name" value="TIGR00289 family protein"/>
    <property type="match status" value="1"/>
</dbReference>
<dbReference type="PANTHER" id="PTHR12196">
    <property type="entry name" value="DOMAIN OF UNKNOWN FUNCTION 71 DUF71 -CONTAINING PROTEIN"/>
    <property type="match status" value="1"/>
</dbReference>
<dbReference type="InterPro" id="IPR002761">
    <property type="entry name" value="Diphthami_syn_dom"/>
</dbReference>
<dbReference type="GO" id="GO:0017183">
    <property type="term" value="P:protein histidyl modification to diphthamide"/>
    <property type="evidence" value="ECO:0007669"/>
    <property type="project" value="TreeGrafter"/>
</dbReference>
<reference evidence="4" key="1">
    <citation type="journal article" date="2008" name="J. Bacteriol.">
        <title>Genome sequence of Thermofilum pendens reveals an exceptional loss of biosynthetic pathways without genome reduction.</title>
        <authorList>
            <person name="Anderson I."/>
            <person name="Rodriguez J."/>
            <person name="Susanti D."/>
            <person name="Porat I."/>
            <person name="Reich C."/>
            <person name="Ulrich L.E."/>
            <person name="Elkins J.G."/>
            <person name="Mavromatis K."/>
            <person name="Lykidis A."/>
            <person name="Kim E."/>
            <person name="Thompson L.S."/>
            <person name="Nolan M."/>
            <person name="Land M."/>
            <person name="Copeland A."/>
            <person name="Lapidus A."/>
            <person name="Lucas S."/>
            <person name="Detter C."/>
            <person name="Zhulin I.B."/>
            <person name="Olsen G.J."/>
            <person name="Whitman W."/>
            <person name="Mukhopadhyay B."/>
            <person name="Bristow J."/>
            <person name="Kyrpides N."/>
        </authorList>
    </citation>
    <scope>NUCLEOTIDE SEQUENCE [LARGE SCALE GENOMIC DNA]</scope>
    <source>
        <strain evidence="4">DSM 2475 / Hrk 5</strain>
    </source>
</reference>
<feature type="coiled-coil region" evidence="1">
    <location>
        <begin position="63"/>
        <end position="90"/>
    </location>
</feature>
<dbReference type="eggNOG" id="arCOG00035">
    <property type="taxonomic scope" value="Archaea"/>
</dbReference>
<accession>A1RZ76</accession>